<keyword evidence="1" id="KW-0812">Transmembrane</keyword>
<evidence type="ECO:0000313" key="2">
    <source>
        <dbReference type="EMBL" id="NYE85646.1"/>
    </source>
</evidence>
<evidence type="ECO:0000313" key="3">
    <source>
        <dbReference type="Proteomes" id="UP000542125"/>
    </source>
</evidence>
<dbReference type="Proteomes" id="UP000542125">
    <property type="component" value="Unassembled WGS sequence"/>
</dbReference>
<dbReference type="RefSeq" id="WP_179589930.1">
    <property type="nucleotide sequence ID" value="NZ_JACBYR010000003.1"/>
</dbReference>
<proteinExistence type="predicted"/>
<keyword evidence="3" id="KW-1185">Reference proteome</keyword>
<feature type="transmembrane region" description="Helical" evidence="1">
    <location>
        <begin position="91"/>
        <end position="113"/>
    </location>
</feature>
<keyword evidence="1" id="KW-1133">Transmembrane helix</keyword>
<feature type="transmembrane region" description="Helical" evidence="1">
    <location>
        <begin position="65"/>
        <end position="85"/>
    </location>
</feature>
<comment type="caution">
    <text evidence="2">The sequence shown here is derived from an EMBL/GenBank/DDBJ whole genome shotgun (WGS) entry which is preliminary data.</text>
</comment>
<evidence type="ECO:0000256" key="1">
    <source>
        <dbReference type="SAM" id="Phobius"/>
    </source>
</evidence>
<protein>
    <recommendedName>
        <fullName evidence="4">Glycine zipper domain-containing protein</fullName>
    </recommendedName>
</protein>
<dbReference type="AlphaFoldDB" id="A0A7Y9IYT5"/>
<evidence type="ECO:0008006" key="4">
    <source>
        <dbReference type="Google" id="ProtNLM"/>
    </source>
</evidence>
<accession>A0A7Y9IYT5</accession>
<keyword evidence="1" id="KW-0472">Membrane</keyword>
<sequence length="194" mass="20175">MSLIVAARFDSFPEAEAAGRMLFQKGFKEEDVSIFFVNPAGQHARHAVGGDHAASEGAKDAHKGAIIGAATIAVLGAVLGAAIWMVSGIPLWALIIFVAVGAYIGSLGGAMVATKQNSKRPARPGQDIGMRRAGVLTSVRVVPDTETLASQILLQAGGKDIERAGGQWKNGDWVDFDAANTPVLSDKVPAKATE</sequence>
<reference evidence="2 3" key="1">
    <citation type="submission" date="2020-07" db="EMBL/GenBank/DDBJ databases">
        <title>Genomic Encyclopedia of Type Strains, Phase IV (KMG-V): Genome sequencing to study the core and pangenomes of soil and plant-associated prokaryotes.</title>
        <authorList>
            <person name="Whitman W."/>
        </authorList>
    </citation>
    <scope>NUCLEOTIDE SEQUENCE [LARGE SCALE GENOMIC DNA]</scope>
    <source>
        <strain evidence="2 3">SAS40</strain>
    </source>
</reference>
<gene>
    <name evidence="2" type="ORF">FHW18_004965</name>
</gene>
<dbReference type="EMBL" id="JACBYR010000003">
    <property type="protein sequence ID" value="NYE85646.1"/>
    <property type="molecule type" value="Genomic_DNA"/>
</dbReference>
<organism evidence="2 3">
    <name type="scientific">Pigmentiphaga litoralis</name>
    <dbReference type="NCBI Taxonomy" id="516702"/>
    <lineage>
        <taxon>Bacteria</taxon>
        <taxon>Pseudomonadati</taxon>
        <taxon>Pseudomonadota</taxon>
        <taxon>Betaproteobacteria</taxon>
        <taxon>Burkholderiales</taxon>
        <taxon>Alcaligenaceae</taxon>
        <taxon>Pigmentiphaga</taxon>
    </lineage>
</organism>
<name>A0A7Y9IYT5_9BURK</name>